<evidence type="ECO:0000313" key="2">
    <source>
        <dbReference type="Proteomes" id="UP000032266"/>
    </source>
</evidence>
<accession>A0A0C5VK86</accession>
<gene>
    <name evidence="1" type="ORF">YC6258_01720</name>
</gene>
<sequence>MYSVLLRLGATSAGSGGKVGSVPPVSSWQLDKVISEQIKKMKDPNFMQTPFY</sequence>
<dbReference type="HOGENOM" id="CLU_3080406_0_0_6"/>
<evidence type="ECO:0000313" key="1">
    <source>
        <dbReference type="EMBL" id="AJQ93768.1"/>
    </source>
</evidence>
<keyword evidence="2" id="KW-1185">Reference proteome</keyword>
<dbReference type="AlphaFoldDB" id="A0A0C5VK86"/>
<organism evidence="1 2">
    <name type="scientific">Gynuella sunshinyii YC6258</name>
    <dbReference type="NCBI Taxonomy" id="1445510"/>
    <lineage>
        <taxon>Bacteria</taxon>
        <taxon>Pseudomonadati</taxon>
        <taxon>Pseudomonadota</taxon>
        <taxon>Gammaproteobacteria</taxon>
        <taxon>Oceanospirillales</taxon>
        <taxon>Saccharospirillaceae</taxon>
        <taxon>Gynuella</taxon>
    </lineage>
</organism>
<proteinExistence type="predicted"/>
<dbReference type="KEGG" id="gsn:YC6258_01720"/>
<dbReference type="Proteomes" id="UP000032266">
    <property type="component" value="Chromosome"/>
</dbReference>
<protein>
    <submittedName>
        <fullName evidence="1">Uncharacterized protein</fullName>
    </submittedName>
</protein>
<name>A0A0C5VK86_9GAMM</name>
<dbReference type="EMBL" id="CP007142">
    <property type="protein sequence ID" value="AJQ93768.1"/>
    <property type="molecule type" value="Genomic_DNA"/>
</dbReference>
<reference evidence="1 2" key="1">
    <citation type="submission" date="2014-01" db="EMBL/GenBank/DDBJ databases">
        <title>Full genme sequencing of cellulolytic bacterium Gynuella sunshinyii YC6258T gen. nov., sp. nov.</title>
        <authorList>
            <person name="Khan H."/>
            <person name="Chung E.J."/>
            <person name="Chung Y.R."/>
        </authorList>
    </citation>
    <scope>NUCLEOTIDE SEQUENCE [LARGE SCALE GENOMIC DNA]</scope>
    <source>
        <strain evidence="1 2">YC6258</strain>
    </source>
</reference>